<accession>A0A0G0D180</accession>
<dbReference type="EMBL" id="LBQZ01000028">
    <property type="protein sequence ID" value="KKP88034.1"/>
    <property type="molecule type" value="Genomic_DNA"/>
</dbReference>
<comment type="caution">
    <text evidence="1">The sequence shown here is derived from an EMBL/GenBank/DDBJ whole genome shotgun (WGS) entry which is preliminary data.</text>
</comment>
<dbReference type="AlphaFoldDB" id="A0A0G0D180"/>
<organism evidence="1 2">
    <name type="scientific">Candidatus Nomurabacteria bacterium GW2011_GWC2_35_8</name>
    <dbReference type="NCBI Taxonomy" id="1618752"/>
    <lineage>
        <taxon>Bacteria</taxon>
        <taxon>Candidatus Nomuraibacteriota</taxon>
    </lineage>
</organism>
<gene>
    <name evidence="1" type="ORF">UR91_C0028G0004</name>
</gene>
<reference evidence="1 2" key="1">
    <citation type="journal article" date="2015" name="Nature">
        <title>rRNA introns, odd ribosomes, and small enigmatic genomes across a large radiation of phyla.</title>
        <authorList>
            <person name="Brown C.T."/>
            <person name="Hug L.A."/>
            <person name="Thomas B.C."/>
            <person name="Sharon I."/>
            <person name="Castelle C.J."/>
            <person name="Singh A."/>
            <person name="Wilkins M.J."/>
            <person name="Williams K.H."/>
            <person name="Banfield J.F."/>
        </authorList>
    </citation>
    <scope>NUCLEOTIDE SEQUENCE [LARGE SCALE GENOMIC DNA]</scope>
</reference>
<protein>
    <submittedName>
        <fullName evidence="1">Uncharacterized protein</fullName>
    </submittedName>
</protein>
<name>A0A0G0D180_9BACT</name>
<evidence type="ECO:0000313" key="1">
    <source>
        <dbReference type="EMBL" id="KKP88034.1"/>
    </source>
</evidence>
<proteinExistence type="predicted"/>
<evidence type="ECO:0000313" key="2">
    <source>
        <dbReference type="Proteomes" id="UP000034798"/>
    </source>
</evidence>
<sequence length="125" mass="14207">MNTETFLDQTSLRLRAKREWELLSKSFTELSLAELKQVKGILEGRLKDNINLSETIGNLTQPRVDSDGDTEYILPDEAKSKVIDELCAGLTKLEKMTENYPSDLIIINGLIRKKQQENQAKAKAR</sequence>
<dbReference type="Proteomes" id="UP000034798">
    <property type="component" value="Unassembled WGS sequence"/>
</dbReference>